<dbReference type="Pfam" id="PF01548">
    <property type="entry name" value="DEDD_Tnp_IS110"/>
    <property type="match status" value="1"/>
</dbReference>
<dbReference type="InterPro" id="IPR002525">
    <property type="entry name" value="Transp_IS110-like_N"/>
</dbReference>
<feature type="domain" description="Transposase IS116/IS110/IS902 C-terminal" evidence="2">
    <location>
        <begin position="266"/>
        <end position="324"/>
    </location>
</feature>
<dbReference type="NCBIfam" id="NF033542">
    <property type="entry name" value="transpos_IS110"/>
    <property type="match status" value="1"/>
</dbReference>
<dbReference type="PANTHER" id="PTHR33055">
    <property type="entry name" value="TRANSPOSASE FOR INSERTION SEQUENCE ELEMENT IS1111A"/>
    <property type="match status" value="1"/>
</dbReference>
<dbReference type="AlphaFoldDB" id="A0A561D519"/>
<name>A0A561D519_9BACI</name>
<gene>
    <name evidence="3" type="ORF">FB550_10951</name>
</gene>
<reference evidence="3 4" key="1">
    <citation type="submission" date="2019-06" db="EMBL/GenBank/DDBJ databases">
        <title>Sorghum-associated microbial communities from plants grown in Nebraska, USA.</title>
        <authorList>
            <person name="Schachtman D."/>
        </authorList>
    </citation>
    <scope>NUCLEOTIDE SEQUENCE [LARGE SCALE GENOMIC DNA]</scope>
    <source>
        <strain evidence="3 4">2482</strain>
    </source>
</reference>
<comment type="caution">
    <text evidence="3">The sequence shown here is derived from an EMBL/GenBank/DDBJ whole genome shotgun (WGS) entry which is preliminary data.</text>
</comment>
<dbReference type="GO" id="GO:0003677">
    <property type="term" value="F:DNA binding"/>
    <property type="evidence" value="ECO:0007669"/>
    <property type="project" value="InterPro"/>
</dbReference>
<dbReference type="Proteomes" id="UP000319671">
    <property type="component" value="Unassembled WGS sequence"/>
</dbReference>
<evidence type="ECO:0000259" key="2">
    <source>
        <dbReference type="Pfam" id="PF02371"/>
    </source>
</evidence>
<dbReference type="InterPro" id="IPR003346">
    <property type="entry name" value="Transposase_20"/>
</dbReference>
<dbReference type="PANTHER" id="PTHR33055:SF15">
    <property type="entry name" value="TRANSPOSASE-RELATED"/>
    <property type="match status" value="1"/>
</dbReference>
<sequence>MVVAPALIYFSLERVLLMDVVYNRCCGLDVHKKSITACAITPKGKEIETFGTMTHELFQLVDWIKSKRCTHVAMESTGVYWKPIYNLLELEEMQPMVVNAAHIKAVPGRKTDVKDAEWIAKLLRHGLLQHSYIPNREQRELRELVRYRRSLIEERAREISRIQKVLEGAYIKLSSVATDIMGVSGRAMIEAIINGINDPQTLSSLAKRGLKKKKDDLERALVGSVGPHQKMMLKTQLSHIDFMDQQIELLSEEVQQRMQPYEEDIELLDSIPGIGRSHAEQLLAEIGIGIDISNQFPSAPHLCSWAGMVPGNNESAGKKNPEKREKVIKNCEPHLLKQHIRQLGQKTPTYLPNTNVWRQELVKNAQQLRLDIPY</sequence>
<keyword evidence="4" id="KW-1185">Reference proteome</keyword>
<evidence type="ECO:0000259" key="1">
    <source>
        <dbReference type="Pfam" id="PF01548"/>
    </source>
</evidence>
<dbReference type="GO" id="GO:0004803">
    <property type="term" value="F:transposase activity"/>
    <property type="evidence" value="ECO:0007669"/>
    <property type="project" value="InterPro"/>
</dbReference>
<proteinExistence type="predicted"/>
<evidence type="ECO:0000313" key="3">
    <source>
        <dbReference type="EMBL" id="TWD98545.1"/>
    </source>
</evidence>
<dbReference type="GO" id="GO:0006313">
    <property type="term" value="P:DNA transposition"/>
    <property type="evidence" value="ECO:0007669"/>
    <property type="project" value="InterPro"/>
</dbReference>
<dbReference type="Pfam" id="PF02371">
    <property type="entry name" value="Transposase_20"/>
    <property type="match status" value="1"/>
</dbReference>
<evidence type="ECO:0000313" key="4">
    <source>
        <dbReference type="Proteomes" id="UP000319671"/>
    </source>
</evidence>
<organism evidence="3 4">
    <name type="scientific">Neobacillus bataviensis</name>
    <dbReference type="NCBI Taxonomy" id="220685"/>
    <lineage>
        <taxon>Bacteria</taxon>
        <taxon>Bacillati</taxon>
        <taxon>Bacillota</taxon>
        <taxon>Bacilli</taxon>
        <taxon>Bacillales</taxon>
        <taxon>Bacillaceae</taxon>
        <taxon>Neobacillus</taxon>
    </lineage>
</organism>
<feature type="domain" description="Transposase IS110-like N-terminal" evidence="1">
    <location>
        <begin position="26"/>
        <end position="170"/>
    </location>
</feature>
<protein>
    <submittedName>
        <fullName evidence="3">Transposase IS116/IS110/IS902 family protein</fullName>
    </submittedName>
</protein>
<dbReference type="EMBL" id="VIVN01000009">
    <property type="protein sequence ID" value="TWD98545.1"/>
    <property type="molecule type" value="Genomic_DNA"/>
</dbReference>
<dbReference type="InterPro" id="IPR047650">
    <property type="entry name" value="Transpos_IS110"/>
</dbReference>
<accession>A0A561D519</accession>